<gene>
    <name evidence="1" type="ORF">PGH26_00780</name>
</gene>
<protein>
    <submittedName>
        <fullName evidence="1">Uncharacterized protein</fullName>
    </submittedName>
</protein>
<keyword evidence="2" id="KW-1185">Reference proteome</keyword>
<sequence length="40" mass="4340">MKKTALVALGLGVAYLMRNEDARTKMMKQFDSFAGGSSSK</sequence>
<accession>A0ABZ0KVP7</accession>
<organism evidence="1 2">
    <name type="scientific">Sporosarcina jeotgali</name>
    <dbReference type="NCBI Taxonomy" id="3020056"/>
    <lineage>
        <taxon>Bacteria</taxon>
        <taxon>Bacillati</taxon>
        <taxon>Bacillota</taxon>
        <taxon>Bacilli</taxon>
        <taxon>Bacillales</taxon>
        <taxon>Caryophanaceae</taxon>
        <taxon>Sporosarcina</taxon>
    </lineage>
</organism>
<evidence type="ECO:0000313" key="2">
    <source>
        <dbReference type="Proteomes" id="UP001303532"/>
    </source>
</evidence>
<dbReference type="RefSeq" id="WP_323692137.1">
    <property type="nucleotide sequence ID" value="NZ_CP116341.1"/>
</dbReference>
<dbReference type="EMBL" id="CP116341">
    <property type="protein sequence ID" value="WOV84489.1"/>
    <property type="molecule type" value="Genomic_DNA"/>
</dbReference>
<proteinExistence type="predicted"/>
<evidence type="ECO:0000313" key="1">
    <source>
        <dbReference type="EMBL" id="WOV84489.1"/>
    </source>
</evidence>
<reference evidence="1 2" key="1">
    <citation type="submission" date="2023-01" db="EMBL/GenBank/DDBJ databases">
        <title>Sporosarcina sp. nov., isolated from Korean tranditional fermented seafood 'Jeotgal'.</title>
        <authorList>
            <person name="Yang A.-I."/>
        </authorList>
    </citation>
    <scope>NUCLEOTIDE SEQUENCE [LARGE SCALE GENOMIC DNA]</scope>
    <source>
        <strain evidence="1 2">B2O-1</strain>
    </source>
</reference>
<name>A0ABZ0KVP7_9BACL</name>
<dbReference type="Proteomes" id="UP001303532">
    <property type="component" value="Chromosome"/>
</dbReference>